<gene>
    <name evidence="2" type="ORF">ACFSJT_08430</name>
</gene>
<evidence type="ECO:0000313" key="2">
    <source>
        <dbReference type="EMBL" id="MFD2186814.1"/>
    </source>
</evidence>
<dbReference type="InterPro" id="IPR009057">
    <property type="entry name" value="Homeodomain-like_sf"/>
</dbReference>
<protein>
    <submittedName>
        <fullName evidence="2">Helix-turn-helix domain-containing protein</fullName>
    </submittedName>
</protein>
<keyword evidence="3" id="KW-1185">Reference proteome</keyword>
<accession>A0ABW5AY40</accession>
<dbReference type="InterPro" id="IPR055247">
    <property type="entry name" value="InsJ-like_HTH"/>
</dbReference>
<feature type="domain" description="Insertion element IS150 protein InsJ-like helix-turn-helix" evidence="1">
    <location>
        <begin position="3"/>
        <end position="48"/>
    </location>
</feature>
<dbReference type="SUPFAM" id="SSF46689">
    <property type="entry name" value="Homeodomain-like"/>
    <property type="match status" value="1"/>
</dbReference>
<dbReference type="Proteomes" id="UP001597344">
    <property type="component" value="Unassembled WGS sequence"/>
</dbReference>
<dbReference type="RefSeq" id="WP_378319814.1">
    <property type="nucleotide sequence ID" value="NZ_JBHUHY010000004.1"/>
</dbReference>
<evidence type="ECO:0000313" key="3">
    <source>
        <dbReference type="Proteomes" id="UP001597344"/>
    </source>
</evidence>
<sequence length="48" mass="5834">MEQKIEFICEWRTGKYTITELCRNFEISRPTAYKLIDRFENQGFEGLK</sequence>
<evidence type="ECO:0000259" key="1">
    <source>
        <dbReference type="Pfam" id="PF13518"/>
    </source>
</evidence>
<name>A0ABW5AY40_9FLAO</name>
<organism evidence="2 3">
    <name type="scientific">Aquimarina celericrescens</name>
    <dbReference type="NCBI Taxonomy" id="1964542"/>
    <lineage>
        <taxon>Bacteria</taxon>
        <taxon>Pseudomonadati</taxon>
        <taxon>Bacteroidota</taxon>
        <taxon>Flavobacteriia</taxon>
        <taxon>Flavobacteriales</taxon>
        <taxon>Flavobacteriaceae</taxon>
        <taxon>Aquimarina</taxon>
    </lineage>
</organism>
<feature type="non-terminal residue" evidence="2">
    <location>
        <position position="48"/>
    </location>
</feature>
<dbReference type="EMBL" id="JBHUHY010000004">
    <property type="protein sequence ID" value="MFD2186814.1"/>
    <property type="molecule type" value="Genomic_DNA"/>
</dbReference>
<dbReference type="Gene3D" id="1.10.10.10">
    <property type="entry name" value="Winged helix-like DNA-binding domain superfamily/Winged helix DNA-binding domain"/>
    <property type="match status" value="1"/>
</dbReference>
<reference evidence="3" key="1">
    <citation type="journal article" date="2019" name="Int. J. Syst. Evol. Microbiol.">
        <title>The Global Catalogue of Microorganisms (GCM) 10K type strain sequencing project: providing services to taxonomists for standard genome sequencing and annotation.</title>
        <authorList>
            <consortium name="The Broad Institute Genomics Platform"/>
            <consortium name="The Broad Institute Genome Sequencing Center for Infectious Disease"/>
            <person name="Wu L."/>
            <person name="Ma J."/>
        </authorList>
    </citation>
    <scope>NUCLEOTIDE SEQUENCE [LARGE SCALE GENOMIC DNA]</scope>
    <source>
        <strain evidence="3">DT92</strain>
    </source>
</reference>
<dbReference type="InterPro" id="IPR036388">
    <property type="entry name" value="WH-like_DNA-bd_sf"/>
</dbReference>
<dbReference type="Pfam" id="PF13518">
    <property type="entry name" value="HTH_28"/>
    <property type="match status" value="1"/>
</dbReference>
<comment type="caution">
    <text evidence="2">The sequence shown here is derived from an EMBL/GenBank/DDBJ whole genome shotgun (WGS) entry which is preliminary data.</text>
</comment>
<proteinExistence type="predicted"/>